<name>A0ABT1D574_9PROT</name>
<evidence type="ECO:0000313" key="1">
    <source>
        <dbReference type="EMBL" id="MCO6416160.1"/>
    </source>
</evidence>
<comment type="caution">
    <text evidence="1">The sequence shown here is derived from an EMBL/GenBank/DDBJ whole genome shotgun (WGS) entry which is preliminary data.</text>
</comment>
<keyword evidence="2" id="KW-1185">Reference proteome</keyword>
<gene>
    <name evidence="1" type="ORF">JYK14_08265</name>
</gene>
<sequence>MAECADPVGDDAVAAVTREDDPVDRTIRNLRLLAGSGNWGGVEVLLGWRRELLGDCIRPDVVEFLRELEPRLAAARARAAIDGWESLKVMDHPFNRVETSRMVWWCPTRVEDWV</sequence>
<accession>A0ABT1D574</accession>
<proteinExistence type="predicted"/>
<reference evidence="1 2" key="1">
    <citation type="submission" date="2021-12" db="EMBL/GenBank/DDBJ databases">
        <title>Siccirubricoccus leaddurans sp. nov., a high concentration Zn2+ tolerance bacterium.</title>
        <authorList>
            <person name="Cao Y."/>
        </authorList>
    </citation>
    <scope>NUCLEOTIDE SEQUENCE [LARGE SCALE GENOMIC DNA]</scope>
    <source>
        <strain evidence="1 2">KC 17139</strain>
    </source>
</reference>
<dbReference type="EMBL" id="JAFIRR010000048">
    <property type="protein sequence ID" value="MCO6416160.1"/>
    <property type="molecule type" value="Genomic_DNA"/>
</dbReference>
<dbReference type="RefSeq" id="WP_252952767.1">
    <property type="nucleotide sequence ID" value="NZ_JAFIRR010000048.1"/>
</dbReference>
<dbReference type="Proteomes" id="UP001523392">
    <property type="component" value="Unassembled WGS sequence"/>
</dbReference>
<organism evidence="1 2">
    <name type="scientific">Siccirubricoccus soli</name>
    <dbReference type="NCBI Taxonomy" id="2899147"/>
    <lineage>
        <taxon>Bacteria</taxon>
        <taxon>Pseudomonadati</taxon>
        <taxon>Pseudomonadota</taxon>
        <taxon>Alphaproteobacteria</taxon>
        <taxon>Acetobacterales</taxon>
        <taxon>Roseomonadaceae</taxon>
        <taxon>Siccirubricoccus</taxon>
    </lineage>
</organism>
<protein>
    <submittedName>
        <fullName evidence="1">Uncharacterized protein</fullName>
    </submittedName>
</protein>
<evidence type="ECO:0000313" key="2">
    <source>
        <dbReference type="Proteomes" id="UP001523392"/>
    </source>
</evidence>